<organism evidence="1 2">
    <name type="scientific">Sphingomonas morindae</name>
    <dbReference type="NCBI Taxonomy" id="1541170"/>
    <lineage>
        <taxon>Bacteria</taxon>
        <taxon>Pseudomonadati</taxon>
        <taxon>Pseudomonadota</taxon>
        <taxon>Alphaproteobacteria</taxon>
        <taxon>Sphingomonadales</taxon>
        <taxon>Sphingomonadaceae</taxon>
        <taxon>Sphingomonas</taxon>
    </lineage>
</organism>
<protein>
    <submittedName>
        <fullName evidence="1">Uncharacterized protein</fullName>
    </submittedName>
</protein>
<gene>
    <name evidence="1" type="ORF">LHA26_09665</name>
</gene>
<dbReference type="RefSeq" id="WP_252165416.1">
    <property type="nucleotide sequence ID" value="NZ_CP084930.1"/>
</dbReference>
<reference evidence="1" key="1">
    <citation type="journal article" date="2022" name="Toxins">
        <title>Genomic Analysis of Sphingopyxis sp. USTB-05 for Biodegrading Cyanobacterial Hepatotoxins.</title>
        <authorList>
            <person name="Liu C."/>
            <person name="Xu Q."/>
            <person name="Zhao Z."/>
            <person name="Zhang H."/>
            <person name="Liu X."/>
            <person name="Yin C."/>
            <person name="Liu Y."/>
            <person name="Yan H."/>
        </authorList>
    </citation>
    <scope>NUCLEOTIDE SEQUENCE</scope>
    <source>
        <strain evidence="1">NBD5</strain>
    </source>
</reference>
<dbReference type="EMBL" id="CP084930">
    <property type="protein sequence ID" value="USI71603.1"/>
    <property type="molecule type" value="Genomic_DNA"/>
</dbReference>
<proteinExistence type="predicted"/>
<accession>A0ABY4X3W5</accession>
<evidence type="ECO:0000313" key="2">
    <source>
        <dbReference type="Proteomes" id="UP001056937"/>
    </source>
</evidence>
<evidence type="ECO:0000313" key="1">
    <source>
        <dbReference type="EMBL" id="USI71603.1"/>
    </source>
</evidence>
<name>A0ABY4X3W5_9SPHN</name>
<sequence>MPELTAPAATASRAILGALARKAITIAGTALISHGLVDQGTVDAATGPIADYLVGAGLILASGAWSIARARITHTRFANAWRKLTSDAK</sequence>
<dbReference type="Proteomes" id="UP001056937">
    <property type="component" value="Chromosome 1"/>
</dbReference>
<keyword evidence="2" id="KW-1185">Reference proteome</keyword>